<keyword evidence="2" id="KW-0028">Amino-acid biosynthesis</keyword>
<dbReference type="InterPro" id="IPR022663">
    <property type="entry name" value="DapB_C"/>
</dbReference>
<dbReference type="GO" id="GO:0019877">
    <property type="term" value="P:diaminopimelate biosynthetic process"/>
    <property type="evidence" value="ECO:0007669"/>
    <property type="project" value="UniProtKB-KW"/>
</dbReference>
<dbReference type="Pfam" id="PF05173">
    <property type="entry name" value="DapB_C"/>
    <property type="match status" value="1"/>
</dbReference>
<evidence type="ECO:0000256" key="5">
    <source>
        <dbReference type="ARBA" id="ARBA00023002"/>
    </source>
</evidence>
<organism evidence="14">
    <name type="scientific">marine sediment metagenome</name>
    <dbReference type="NCBI Taxonomy" id="412755"/>
    <lineage>
        <taxon>unclassified sequences</taxon>
        <taxon>metagenomes</taxon>
        <taxon>ecological metagenomes</taxon>
    </lineage>
</organism>
<dbReference type="Gene3D" id="3.40.50.720">
    <property type="entry name" value="NAD(P)-binding Rossmann-like Domain"/>
    <property type="match status" value="1"/>
</dbReference>
<comment type="catalytic activity">
    <reaction evidence="10">
        <text>(S)-2,3,4,5-tetrahydrodipicolinate + NADP(+) + H2O = (2S,4S)-4-hydroxy-2,3,4,5-tetrahydrodipicolinate + NADPH + H(+)</text>
        <dbReference type="Rhea" id="RHEA:35331"/>
        <dbReference type="ChEBI" id="CHEBI:15377"/>
        <dbReference type="ChEBI" id="CHEBI:15378"/>
        <dbReference type="ChEBI" id="CHEBI:16845"/>
        <dbReference type="ChEBI" id="CHEBI:57783"/>
        <dbReference type="ChEBI" id="CHEBI:58349"/>
        <dbReference type="ChEBI" id="CHEBI:67139"/>
        <dbReference type="EC" id="1.17.1.8"/>
    </reaction>
</comment>
<dbReference type="InterPro" id="IPR036291">
    <property type="entry name" value="NAD(P)-bd_dom_sf"/>
</dbReference>
<dbReference type="SUPFAM" id="SSF51735">
    <property type="entry name" value="NAD(P)-binding Rossmann-fold domains"/>
    <property type="match status" value="1"/>
</dbReference>
<protein>
    <recommendedName>
        <fullName evidence="9">4-hydroxy-tetrahydrodipicolinate reductase</fullName>
        <ecNumber evidence="9">1.17.1.8</ecNumber>
    </recommendedName>
</protein>
<feature type="non-terminal residue" evidence="14">
    <location>
        <position position="1"/>
    </location>
</feature>
<evidence type="ECO:0000256" key="9">
    <source>
        <dbReference type="ARBA" id="ARBA00038983"/>
    </source>
</evidence>
<dbReference type="PIRSF" id="PIRSF000161">
    <property type="entry name" value="DHPR"/>
    <property type="match status" value="1"/>
</dbReference>
<evidence type="ECO:0000259" key="13">
    <source>
        <dbReference type="Pfam" id="PF05173"/>
    </source>
</evidence>
<comment type="similarity">
    <text evidence="1">Belongs to the DapB family.</text>
</comment>
<keyword evidence="7" id="KW-0457">Lysine biosynthesis</keyword>
<evidence type="ECO:0000256" key="1">
    <source>
        <dbReference type="ARBA" id="ARBA00006642"/>
    </source>
</evidence>
<feature type="non-terminal residue" evidence="14">
    <location>
        <position position="239"/>
    </location>
</feature>
<comment type="caution">
    <text evidence="14">The sequence shown here is derived from an EMBL/GenBank/DDBJ whole genome shotgun (WGS) entry which is preliminary data.</text>
</comment>
<evidence type="ECO:0000313" key="14">
    <source>
        <dbReference type="EMBL" id="GAH80964.1"/>
    </source>
</evidence>
<name>X1JRT3_9ZZZZ</name>
<dbReference type="AlphaFoldDB" id="X1JRT3"/>
<dbReference type="PANTHER" id="PTHR20836">
    <property type="entry name" value="DIHYDRODIPICOLINATE REDUCTASE"/>
    <property type="match status" value="1"/>
</dbReference>
<dbReference type="PANTHER" id="PTHR20836:SF0">
    <property type="entry name" value="4-HYDROXY-TETRAHYDRODIPICOLINATE REDUCTASE 1, CHLOROPLASTIC-RELATED"/>
    <property type="match status" value="1"/>
</dbReference>
<keyword evidence="6" id="KW-0520">NAD</keyword>
<feature type="domain" description="Dihydrodipicolinate reductase C-terminal" evidence="13">
    <location>
        <begin position="120"/>
        <end position="239"/>
    </location>
</feature>
<evidence type="ECO:0000256" key="6">
    <source>
        <dbReference type="ARBA" id="ARBA00023027"/>
    </source>
</evidence>
<evidence type="ECO:0000256" key="4">
    <source>
        <dbReference type="ARBA" id="ARBA00022915"/>
    </source>
</evidence>
<evidence type="ECO:0000256" key="7">
    <source>
        <dbReference type="ARBA" id="ARBA00023154"/>
    </source>
</evidence>
<dbReference type="InterPro" id="IPR000846">
    <property type="entry name" value="DapB_N"/>
</dbReference>
<dbReference type="GO" id="GO:0009089">
    <property type="term" value="P:lysine biosynthetic process via diaminopimelate"/>
    <property type="evidence" value="ECO:0007669"/>
    <property type="project" value="InterPro"/>
</dbReference>
<evidence type="ECO:0000259" key="12">
    <source>
        <dbReference type="Pfam" id="PF01113"/>
    </source>
</evidence>
<feature type="domain" description="Dihydrodipicolinate reductase N-terminal" evidence="12">
    <location>
        <begin position="12"/>
        <end position="116"/>
    </location>
</feature>
<dbReference type="EC" id="1.17.1.8" evidence="9"/>
<dbReference type="Gene3D" id="3.30.360.10">
    <property type="entry name" value="Dihydrodipicolinate Reductase, domain 2"/>
    <property type="match status" value="1"/>
</dbReference>
<proteinExistence type="inferred from homology"/>
<evidence type="ECO:0000256" key="2">
    <source>
        <dbReference type="ARBA" id="ARBA00022605"/>
    </source>
</evidence>
<reference evidence="14" key="1">
    <citation type="journal article" date="2014" name="Front. Microbiol.">
        <title>High frequency of phylogenetically diverse reductive dehalogenase-homologous genes in deep subseafloor sedimentary metagenomes.</title>
        <authorList>
            <person name="Kawai M."/>
            <person name="Futagami T."/>
            <person name="Toyoda A."/>
            <person name="Takaki Y."/>
            <person name="Nishi S."/>
            <person name="Hori S."/>
            <person name="Arai W."/>
            <person name="Tsubouchi T."/>
            <person name="Morono Y."/>
            <person name="Uchiyama I."/>
            <person name="Ito T."/>
            <person name="Fujiyama A."/>
            <person name="Inagaki F."/>
            <person name="Takami H."/>
        </authorList>
    </citation>
    <scope>NUCLEOTIDE SEQUENCE</scope>
    <source>
        <strain evidence="14">Expedition CK06-06</strain>
    </source>
</reference>
<gene>
    <name evidence="14" type="ORF">S03H2_61108</name>
</gene>
<evidence type="ECO:0000256" key="10">
    <source>
        <dbReference type="ARBA" id="ARBA00049080"/>
    </source>
</evidence>
<accession>X1JRT3</accession>
<dbReference type="NCBIfam" id="TIGR00036">
    <property type="entry name" value="dapB"/>
    <property type="match status" value="1"/>
</dbReference>
<evidence type="ECO:0000256" key="8">
    <source>
        <dbReference type="ARBA" id="ARBA00037922"/>
    </source>
</evidence>
<dbReference type="InterPro" id="IPR023940">
    <property type="entry name" value="DHDPR_bac"/>
</dbReference>
<dbReference type="EMBL" id="BARU01039425">
    <property type="protein sequence ID" value="GAH80964.1"/>
    <property type="molecule type" value="Genomic_DNA"/>
</dbReference>
<dbReference type="GO" id="GO:0008839">
    <property type="term" value="F:4-hydroxy-tetrahydrodipicolinate reductase"/>
    <property type="evidence" value="ECO:0007669"/>
    <property type="project" value="UniProtKB-EC"/>
</dbReference>
<keyword evidence="4" id="KW-0220">Diaminopimelate biosynthesis</keyword>
<comment type="catalytic activity">
    <reaction evidence="11">
        <text>(S)-2,3,4,5-tetrahydrodipicolinate + NAD(+) + H2O = (2S,4S)-4-hydroxy-2,3,4,5-tetrahydrodipicolinate + NADH + H(+)</text>
        <dbReference type="Rhea" id="RHEA:35323"/>
        <dbReference type="ChEBI" id="CHEBI:15377"/>
        <dbReference type="ChEBI" id="CHEBI:15378"/>
        <dbReference type="ChEBI" id="CHEBI:16845"/>
        <dbReference type="ChEBI" id="CHEBI:57540"/>
        <dbReference type="ChEBI" id="CHEBI:57945"/>
        <dbReference type="ChEBI" id="CHEBI:67139"/>
        <dbReference type="EC" id="1.17.1.8"/>
    </reaction>
</comment>
<keyword evidence="5" id="KW-0560">Oxidoreductase</keyword>
<dbReference type="Pfam" id="PF01113">
    <property type="entry name" value="DapB_N"/>
    <property type="match status" value="1"/>
</dbReference>
<evidence type="ECO:0000256" key="11">
    <source>
        <dbReference type="ARBA" id="ARBA00049396"/>
    </source>
</evidence>
<dbReference type="GO" id="GO:0005829">
    <property type="term" value="C:cytosol"/>
    <property type="evidence" value="ECO:0007669"/>
    <property type="project" value="TreeGrafter"/>
</dbReference>
<keyword evidence="3" id="KW-0521">NADP</keyword>
<sequence>EAIALSLYYASMNVVIVGYGNMGKEVEKVLVAREHNIIATVDPMVKDAEYSELTKDILSNADVAIEFSLADAVVDNARLYSEAAVPAVVGTTGWETHRPDVTQIFEKSGAYICGSNFSIGAHIFFALSETAARLIAQLPQYDIFMYEIHHSKKKDSPSGTALAAGNRIISELERKSAIVTERLDRRINEHELHIASVRGGSVPGVHTVMIDSDADTLEIRHTARNRSGFASGAVMASEW</sequence>
<evidence type="ECO:0000256" key="3">
    <source>
        <dbReference type="ARBA" id="ARBA00022857"/>
    </source>
</evidence>
<comment type="pathway">
    <text evidence="8">Amino-acid biosynthesis; L-lysine biosynthesis via DAP pathway; (S)-tetrahydrodipicolinate from L-aspartate: step 4/4.</text>
</comment>
<dbReference type="SUPFAM" id="SSF55347">
    <property type="entry name" value="Glyceraldehyde-3-phosphate dehydrogenase-like, C-terminal domain"/>
    <property type="match status" value="1"/>
</dbReference>